<reference evidence="2 3" key="1">
    <citation type="submission" date="2020-07" db="EMBL/GenBank/DDBJ databases">
        <title>Sequencing the genomes of 1000 actinobacteria strains.</title>
        <authorList>
            <person name="Klenk H.-P."/>
        </authorList>
    </citation>
    <scope>NUCLEOTIDE SEQUENCE [LARGE SCALE GENOMIC DNA]</scope>
    <source>
        <strain evidence="2 3">DSM 22083</strain>
    </source>
</reference>
<feature type="region of interest" description="Disordered" evidence="1">
    <location>
        <begin position="222"/>
        <end position="251"/>
    </location>
</feature>
<evidence type="ECO:0000313" key="3">
    <source>
        <dbReference type="Proteomes" id="UP000569914"/>
    </source>
</evidence>
<dbReference type="EMBL" id="JACCBU010000001">
    <property type="protein sequence ID" value="NYE75256.1"/>
    <property type="molecule type" value="Genomic_DNA"/>
</dbReference>
<gene>
    <name evidence="2" type="ORF">BKA15_006585</name>
</gene>
<accession>A0A7Y9LGJ3</accession>
<keyword evidence="3" id="KW-1185">Reference proteome</keyword>
<protein>
    <submittedName>
        <fullName evidence="2">Uncharacterized protein</fullName>
    </submittedName>
</protein>
<feature type="region of interest" description="Disordered" evidence="1">
    <location>
        <begin position="1"/>
        <end position="61"/>
    </location>
</feature>
<dbReference type="RefSeq" id="WP_179757792.1">
    <property type="nucleotide sequence ID" value="NZ_JACCBU010000001.1"/>
</dbReference>
<dbReference type="Pfam" id="PF14440">
    <property type="entry name" value="XOO_2897-deam"/>
    <property type="match status" value="1"/>
</dbReference>
<sequence>MAGELGRADASRQPADETADKAVKQDTHHDRSPADGELVDPGPPRLDQRPPTVMTDANGLTPVAYINHHNKRLANATDHPNSTDQLPNSASIPEGAETTEPAETDRRGPVQVPYESTSLARAVAEGRRDSPNPLTMKNAAIFEYSHDGVPKLSQVGFSRNPGLHAERNIWSNLEKQGVRPDQVTRIYTELEPCTIPTPAAGCAAWIDRMFPQAEVTYSFEYGSTQESRSAGNEARRSYMIERFGEESSDRE</sequence>
<feature type="compositionally biased region" description="Basic and acidic residues" evidence="1">
    <location>
        <begin position="233"/>
        <end position="251"/>
    </location>
</feature>
<proteinExistence type="predicted"/>
<organism evidence="2 3">
    <name type="scientific">Microlunatus parietis</name>
    <dbReference type="NCBI Taxonomy" id="682979"/>
    <lineage>
        <taxon>Bacteria</taxon>
        <taxon>Bacillati</taxon>
        <taxon>Actinomycetota</taxon>
        <taxon>Actinomycetes</taxon>
        <taxon>Propionibacteriales</taxon>
        <taxon>Propionibacteriaceae</taxon>
        <taxon>Microlunatus</taxon>
    </lineage>
</organism>
<evidence type="ECO:0000256" key="1">
    <source>
        <dbReference type="SAM" id="MobiDB-lite"/>
    </source>
</evidence>
<evidence type="ECO:0000313" key="2">
    <source>
        <dbReference type="EMBL" id="NYE75256.1"/>
    </source>
</evidence>
<dbReference type="AlphaFoldDB" id="A0A7Y9LGJ3"/>
<name>A0A7Y9LGJ3_9ACTN</name>
<feature type="compositionally biased region" description="Basic and acidic residues" evidence="1">
    <location>
        <begin position="1"/>
        <end position="34"/>
    </location>
</feature>
<dbReference type="Proteomes" id="UP000569914">
    <property type="component" value="Unassembled WGS sequence"/>
</dbReference>
<feature type="region of interest" description="Disordered" evidence="1">
    <location>
        <begin position="74"/>
        <end position="112"/>
    </location>
</feature>
<dbReference type="InterPro" id="IPR032722">
    <property type="entry name" value="Deaminase_XOO_2897"/>
</dbReference>
<comment type="caution">
    <text evidence="2">The sequence shown here is derived from an EMBL/GenBank/DDBJ whole genome shotgun (WGS) entry which is preliminary data.</text>
</comment>
<feature type="compositionally biased region" description="Polar residues" evidence="1">
    <location>
        <begin position="78"/>
        <end position="91"/>
    </location>
</feature>